<name>A0A916ZCN8_9BACL</name>
<dbReference type="SUPFAM" id="SSF53474">
    <property type="entry name" value="alpha/beta-Hydrolases"/>
    <property type="match status" value="1"/>
</dbReference>
<evidence type="ECO:0008006" key="3">
    <source>
        <dbReference type="Google" id="ProtNLM"/>
    </source>
</evidence>
<protein>
    <recommendedName>
        <fullName evidence="3">Peptidase S9 prolyl oligopeptidase catalytic domain-containing protein</fullName>
    </recommendedName>
</protein>
<sequence>MGGAYAAALAAAHPDISTLALLAPVAFPHLVFPTFFQAEHRAQLVRYGWMDWLGWPVGAGFMDSLNNLDPLVAFRSAAIPALVIHGTGDQEVAPENAYAYEALGAQRKTIDEADHLFSGVRFKEQLFSLIIEWFLKQCHRRCNDDTITGGFSK</sequence>
<comment type="caution">
    <text evidence="1">The sequence shown here is derived from an EMBL/GenBank/DDBJ whole genome shotgun (WGS) entry which is preliminary data.</text>
</comment>
<reference evidence="1" key="1">
    <citation type="journal article" date="2014" name="Int. J. Syst. Evol. Microbiol.">
        <title>Complete genome sequence of Corynebacterium casei LMG S-19264T (=DSM 44701T), isolated from a smear-ripened cheese.</title>
        <authorList>
            <consortium name="US DOE Joint Genome Institute (JGI-PGF)"/>
            <person name="Walter F."/>
            <person name="Albersmeier A."/>
            <person name="Kalinowski J."/>
            <person name="Ruckert C."/>
        </authorList>
    </citation>
    <scope>NUCLEOTIDE SEQUENCE</scope>
    <source>
        <strain evidence="1">CGMCC 1.15178</strain>
    </source>
</reference>
<dbReference type="Gene3D" id="3.40.50.1820">
    <property type="entry name" value="alpha/beta hydrolase"/>
    <property type="match status" value="1"/>
</dbReference>
<dbReference type="AlphaFoldDB" id="A0A916ZCN8"/>
<reference evidence="1" key="2">
    <citation type="submission" date="2020-09" db="EMBL/GenBank/DDBJ databases">
        <authorList>
            <person name="Sun Q."/>
            <person name="Zhou Y."/>
        </authorList>
    </citation>
    <scope>NUCLEOTIDE SEQUENCE</scope>
    <source>
        <strain evidence="1">CGMCC 1.15178</strain>
    </source>
</reference>
<evidence type="ECO:0000313" key="1">
    <source>
        <dbReference type="EMBL" id="GGD86953.1"/>
    </source>
</evidence>
<evidence type="ECO:0000313" key="2">
    <source>
        <dbReference type="Proteomes" id="UP000612456"/>
    </source>
</evidence>
<keyword evidence="2" id="KW-1185">Reference proteome</keyword>
<dbReference type="InterPro" id="IPR029058">
    <property type="entry name" value="AB_hydrolase_fold"/>
</dbReference>
<dbReference type="Proteomes" id="UP000612456">
    <property type="component" value="Unassembled WGS sequence"/>
</dbReference>
<proteinExistence type="predicted"/>
<gene>
    <name evidence="1" type="ORF">GCM10010911_51740</name>
</gene>
<dbReference type="EMBL" id="BMHP01000004">
    <property type="protein sequence ID" value="GGD86953.1"/>
    <property type="molecule type" value="Genomic_DNA"/>
</dbReference>
<organism evidence="1 2">
    <name type="scientific">Paenibacillus nasutitermitis</name>
    <dbReference type="NCBI Taxonomy" id="1652958"/>
    <lineage>
        <taxon>Bacteria</taxon>
        <taxon>Bacillati</taxon>
        <taxon>Bacillota</taxon>
        <taxon>Bacilli</taxon>
        <taxon>Bacillales</taxon>
        <taxon>Paenibacillaceae</taxon>
        <taxon>Paenibacillus</taxon>
    </lineage>
</organism>
<accession>A0A916ZCN8</accession>